<proteinExistence type="predicted"/>
<dbReference type="EMBL" id="CP101125">
    <property type="protein sequence ID" value="UTO17581.1"/>
    <property type="molecule type" value="Genomic_DNA"/>
</dbReference>
<keyword evidence="1" id="KW-0732">Signal</keyword>
<dbReference type="RefSeq" id="WP_152980962.1">
    <property type="nucleotide sequence ID" value="NZ_CP101125.1"/>
</dbReference>
<dbReference type="SUPFAM" id="SSF82185">
    <property type="entry name" value="Histone H3 K4-specific methyltransferase SET7/9 N-terminal domain"/>
    <property type="match status" value="1"/>
</dbReference>
<evidence type="ECO:0000256" key="1">
    <source>
        <dbReference type="SAM" id="SignalP"/>
    </source>
</evidence>
<dbReference type="Proteomes" id="UP001059607">
    <property type="component" value="Chromosome"/>
</dbReference>
<protein>
    <recommendedName>
        <fullName evidence="4">Antitoxin component YwqK of the YwqJK toxin-antitoxin module</fullName>
    </recommendedName>
</protein>
<keyword evidence="3" id="KW-1185">Reference proteome</keyword>
<gene>
    <name evidence="2" type="ORF">NK667_14880</name>
</gene>
<evidence type="ECO:0008006" key="4">
    <source>
        <dbReference type="Google" id="ProtNLM"/>
    </source>
</evidence>
<sequence length="482" mass="53793">MFHRPPRVLSLGVVLLSCLSLSGCFTEEVDNRQTHEIQGLIYKIHEKDPFTGRILNFPMSVMGLYSVGACSVDIKKGLPDGEMRCSDNAGTLVGVAHFEAGKRDGSDEKYDPKTTKMTSRGHWAKGQLDGVQELFNAQTGDLIGETHYIAGKQAGTEKLWDASGKTLITSLDWQNGVQTGFDNRGEHRRNLLNGKEHGVQQSFSIHNNKYYISGEENYINGVQNGPQKDFDYLGNVLKESVFSNGVRQSFIQNKYEDGRQTYHVSQIETKENTNIWDLDTLAKQGTEQYWDAKTGELTRVLEWNRGKLVSATRTVWLNGKVESQYQGIGKDNYRTNQSVEKDGIERIFDEKGQLLAHLQWTDGKLTGAIVRLSKTQRPDHPGKMGVIDLRMSGYGSPSVEEDPDFFTDSSYEEPYNVQFVALIDPPTANQAVTATAATAVANKKSQADIDACVQKQVDAIHAEDEEALIRSDMLEEFEQGCS</sequence>
<dbReference type="PROSITE" id="PS51257">
    <property type="entry name" value="PROKAR_LIPOPROTEIN"/>
    <property type="match status" value="1"/>
</dbReference>
<evidence type="ECO:0000313" key="2">
    <source>
        <dbReference type="EMBL" id="UTO17581.1"/>
    </source>
</evidence>
<accession>A0ABY5EPD3</accession>
<name>A0ABY5EPD3_9PSED</name>
<feature type="signal peptide" evidence="1">
    <location>
        <begin position="1"/>
        <end position="26"/>
    </location>
</feature>
<feature type="chain" id="PRO_5047351117" description="Antitoxin component YwqK of the YwqJK toxin-antitoxin module" evidence="1">
    <location>
        <begin position="27"/>
        <end position="482"/>
    </location>
</feature>
<reference evidence="2" key="1">
    <citation type="submission" date="2022-07" db="EMBL/GenBank/DDBJ databases">
        <title>Pseudomonas nunamit sp. nov. an antifungal species isolated from Greenland.</title>
        <authorList>
            <person name="Ntana F."/>
            <person name="Hennessy R.C."/>
            <person name="Zervas A."/>
            <person name="Stougaard P."/>
        </authorList>
    </citation>
    <scope>NUCLEOTIDE SEQUENCE</scope>
    <source>
        <strain evidence="2">In5</strain>
    </source>
</reference>
<evidence type="ECO:0000313" key="3">
    <source>
        <dbReference type="Proteomes" id="UP001059607"/>
    </source>
</evidence>
<organism evidence="2 3">
    <name type="scientific">Pseudomonas nunensis</name>
    <dbReference type="NCBI Taxonomy" id="2961896"/>
    <lineage>
        <taxon>Bacteria</taxon>
        <taxon>Pseudomonadati</taxon>
        <taxon>Pseudomonadota</taxon>
        <taxon>Gammaproteobacteria</taxon>
        <taxon>Pseudomonadales</taxon>
        <taxon>Pseudomonadaceae</taxon>
        <taxon>Pseudomonas</taxon>
    </lineage>
</organism>